<keyword evidence="2" id="KW-0808">Transferase</keyword>
<evidence type="ECO:0000313" key="2">
    <source>
        <dbReference type="EMBL" id="EIM58024.1"/>
    </source>
</evidence>
<dbReference type="Gene3D" id="3.40.50.150">
    <property type="entry name" value="Vaccinia Virus protein VP39"/>
    <property type="match status" value="1"/>
</dbReference>
<dbReference type="CDD" id="cd02440">
    <property type="entry name" value="AdoMet_MTases"/>
    <property type="match status" value="1"/>
</dbReference>
<dbReference type="HOGENOM" id="CLU_979301_0_0_9"/>
<dbReference type="OrthoDB" id="9772751at2"/>
<name>I5AW51_EUBC6</name>
<dbReference type="STRING" id="633697.EubceDRAFT1_2274"/>
<keyword evidence="3" id="KW-1185">Reference proteome</keyword>
<protein>
    <submittedName>
        <fullName evidence="2">Methyltransferase family protein</fullName>
    </submittedName>
</protein>
<keyword evidence="2" id="KW-0489">Methyltransferase</keyword>
<reference evidence="2 3" key="1">
    <citation type="submission" date="2010-08" db="EMBL/GenBank/DDBJ databases">
        <authorList>
            <consortium name="US DOE Joint Genome Institute (JGI-PGF)"/>
            <person name="Lucas S."/>
            <person name="Copeland A."/>
            <person name="Lapidus A."/>
            <person name="Cheng J.-F."/>
            <person name="Bruce D."/>
            <person name="Goodwin L."/>
            <person name="Pitluck S."/>
            <person name="Land M.L."/>
            <person name="Hauser L."/>
            <person name="Chang Y.-J."/>
            <person name="Anderson I.J."/>
            <person name="Johnson E."/>
            <person name="Mulhopadhyay B."/>
            <person name="Kyrpides N."/>
            <person name="Woyke T.J."/>
        </authorList>
    </citation>
    <scope>NUCLEOTIDE SEQUENCE [LARGE SCALE GENOMIC DNA]</scope>
    <source>
        <strain evidence="2 3">6</strain>
    </source>
</reference>
<dbReference type="EMBL" id="CM001487">
    <property type="protein sequence ID" value="EIM58024.1"/>
    <property type="molecule type" value="Genomic_DNA"/>
</dbReference>
<reference evidence="2 3" key="2">
    <citation type="submission" date="2012-02" db="EMBL/GenBank/DDBJ databases">
        <title>Improved High-Quality Draft sequence of Eubacterium cellulosolvens 6.</title>
        <authorList>
            <consortium name="US DOE Joint Genome Institute"/>
            <person name="Lucas S."/>
            <person name="Han J."/>
            <person name="Lapidus A."/>
            <person name="Cheng J.-F."/>
            <person name="Goodwin L."/>
            <person name="Pitluck S."/>
            <person name="Peters L."/>
            <person name="Mikhailova N."/>
            <person name="Gu W."/>
            <person name="Detter J.C."/>
            <person name="Han C."/>
            <person name="Tapia R."/>
            <person name="Land M."/>
            <person name="Hauser L."/>
            <person name="Kyrpides N."/>
            <person name="Ivanova N."/>
            <person name="Pagani I."/>
            <person name="Johnson E."/>
            <person name="Mukhopadhyay B."/>
            <person name="Anderson I."/>
            <person name="Woyke T."/>
        </authorList>
    </citation>
    <scope>NUCLEOTIDE SEQUENCE [LARGE SCALE GENOMIC DNA]</scope>
    <source>
        <strain evidence="2 3">6</strain>
    </source>
</reference>
<dbReference type="AlphaFoldDB" id="I5AW51"/>
<dbReference type="Proteomes" id="UP000005753">
    <property type="component" value="Chromosome"/>
</dbReference>
<dbReference type="GO" id="GO:0032259">
    <property type="term" value="P:methylation"/>
    <property type="evidence" value="ECO:0007669"/>
    <property type="project" value="UniProtKB-KW"/>
</dbReference>
<dbReference type="eggNOG" id="COG0500">
    <property type="taxonomic scope" value="Bacteria"/>
</dbReference>
<accession>I5AW51</accession>
<dbReference type="InterPro" id="IPR013216">
    <property type="entry name" value="Methyltransf_11"/>
</dbReference>
<evidence type="ECO:0000313" key="3">
    <source>
        <dbReference type="Proteomes" id="UP000005753"/>
    </source>
</evidence>
<dbReference type="GO" id="GO:0008757">
    <property type="term" value="F:S-adenosylmethionine-dependent methyltransferase activity"/>
    <property type="evidence" value="ECO:0007669"/>
    <property type="project" value="InterPro"/>
</dbReference>
<dbReference type="InterPro" id="IPR029063">
    <property type="entry name" value="SAM-dependent_MTases_sf"/>
</dbReference>
<organism evidence="2 3">
    <name type="scientific">Eubacterium cellulosolvens (strain ATCC 43171 / JCM 9499 / 6)</name>
    <name type="common">Cillobacterium cellulosolvens</name>
    <dbReference type="NCBI Taxonomy" id="633697"/>
    <lineage>
        <taxon>Bacteria</taxon>
        <taxon>Bacillati</taxon>
        <taxon>Bacillota</taxon>
        <taxon>Clostridia</taxon>
        <taxon>Eubacteriales</taxon>
        <taxon>Eubacteriaceae</taxon>
        <taxon>Eubacterium</taxon>
    </lineage>
</organism>
<proteinExistence type="predicted"/>
<evidence type="ECO:0000259" key="1">
    <source>
        <dbReference type="Pfam" id="PF08241"/>
    </source>
</evidence>
<feature type="domain" description="Methyltransferase type 11" evidence="1">
    <location>
        <begin position="79"/>
        <end position="118"/>
    </location>
</feature>
<gene>
    <name evidence="2" type="ORF">EubceDRAFT1_2274</name>
</gene>
<dbReference type="Pfam" id="PF08241">
    <property type="entry name" value="Methyltransf_11"/>
    <property type="match status" value="1"/>
</dbReference>
<dbReference type="SUPFAM" id="SSF53335">
    <property type="entry name" value="S-adenosyl-L-methionine-dependent methyltransferases"/>
    <property type="match status" value="1"/>
</dbReference>
<sequence>MHISCYKRFQWFISNYKDYLQIIAEGEMVKILDVGGHQWNGSVDDILNECSPHQLDVLDICDGNGVTIIPRDPYCWAEIPDESYHFIYSLNTFAHIEYFWLTIKEMQRITKKGGIVLIITPSMRYDGCYPYACWAINKDGLAALSKWSGLTMINASVAGVPDMNCDDAWDFPLDDAMLIALKGTSVHYDFPKLNYQRRFVSPSDQKASLIKRIEMIIKKDPNKIKYWIEKHKGRISFYGAGDLCYKLLSYISKESIGVIVYENKPTMIEFEIKKMEWVCKNDKNIPIIITVSTNYLLPEIKRELKRCGFTDIYYLRDFLCDLEKQS</sequence>